<dbReference type="InterPro" id="IPR002201">
    <property type="entry name" value="Glyco_trans_9"/>
</dbReference>
<comment type="catalytic activity">
    <reaction evidence="5">
        <text>an L-alpha-D-Hep-(1-&gt;5)-[alpha-Kdo-(2-&gt;4)]-alpha-Kdo-(2-&gt;6)-lipid A + ADP-L-glycero-beta-D-manno-heptose = an L-alpha-D-Hep-(1-&gt;3)-L-alpha-D-Hep-(1-&gt;5)-[alpha-Kdo-(2-&gt;4)]-alpha-Kdo-(2-&gt;6)-lipid A + ADP + H(+)</text>
        <dbReference type="Rhea" id="RHEA:74071"/>
        <dbReference type="ChEBI" id="CHEBI:15378"/>
        <dbReference type="ChEBI" id="CHEBI:61506"/>
        <dbReference type="ChEBI" id="CHEBI:193068"/>
        <dbReference type="ChEBI" id="CHEBI:193069"/>
        <dbReference type="ChEBI" id="CHEBI:456216"/>
        <dbReference type="EC" id="2.4.99.24"/>
    </reaction>
</comment>
<evidence type="ECO:0000256" key="2">
    <source>
        <dbReference type="ARBA" id="ARBA00022679"/>
    </source>
</evidence>
<accession>A0A918RL44</accession>
<keyword evidence="2" id="KW-0808">Transferase</keyword>
<dbReference type="NCBIfam" id="TIGR02195">
    <property type="entry name" value="heptsyl_trn_II"/>
    <property type="match status" value="1"/>
</dbReference>
<reference evidence="6" key="2">
    <citation type="submission" date="2020-09" db="EMBL/GenBank/DDBJ databases">
        <authorList>
            <person name="Sun Q."/>
            <person name="Kim S."/>
        </authorList>
    </citation>
    <scope>NUCLEOTIDE SEQUENCE</scope>
    <source>
        <strain evidence="6">KCTC 12711</strain>
    </source>
</reference>
<evidence type="ECO:0000256" key="5">
    <source>
        <dbReference type="ARBA" id="ARBA00047503"/>
    </source>
</evidence>
<dbReference type="AlphaFoldDB" id="A0A918RL44"/>
<dbReference type="GO" id="GO:0009244">
    <property type="term" value="P:lipopolysaccharide core region biosynthetic process"/>
    <property type="evidence" value="ECO:0007669"/>
    <property type="project" value="TreeGrafter"/>
</dbReference>
<dbReference type="PANTHER" id="PTHR30160">
    <property type="entry name" value="TETRAACYLDISACCHARIDE 4'-KINASE-RELATED"/>
    <property type="match status" value="1"/>
</dbReference>
<name>A0A918RL44_9GAMM</name>
<dbReference type="PANTHER" id="PTHR30160:SF7">
    <property type="entry name" value="ADP-HEPTOSE--LPS HEPTOSYLTRANSFERASE 2"/>
    <property type="match status" value="1"/>
</dbReference>
<keyword evidence="1" id="KW-0328">Glycosyltransferase</keyword>
<dbReference type="Proteomes" id="UP000614811">
    <property type="component" value="Unassembled WGS sequence"/>
</dbReference>
<dbReference type="Gene3D" id="3.40.50.2000">
    <property type="entry name" value="Glycogen Phosphorylase B"/>
    <property type="match status" value="2"/>
</dbReference>
<dbReference type="EMBL" id="BMXA01000002">
    <property type="protein sequence ID" value="GHA03340.1"/>
    <property type="molecule type" value="Genomic_DNA"/>
</dbReference>
<evidence type="ECO:0000256" key="3">
    <source>
        <dbReference type="ARBA" id="ARBA00043995"/>
    </source>
</evidence>
<evidence type="ECO:0000313" key="7">
    <source>
        <dbReference type="Proteomes" id="UP000614811"/>
    </source>
</evidence>
<dbReference type="Pfam" id="PF01075">
    <property type="entry name" value="Glyco_transf_9"/>
    <property type="match status" value="1"/>
</dbReference>
<evidence type="ECO:0000256" key="4">
    <source>
        <dbReference type="ARBA" id="ARBA00044042"/>
    </source>
</evidence>
<protein>
    <recommendedName>
        <fullName evidence="4">lipopolysaccharide heptosyltransferase II</fullName>
        <ecNumber evidence="4">2.4.99.24</ecNumber>
    </recommendedName>
</protein>
<dbReference type="EC" id="2.4.99.24" evidence="4"/>
<sequence>MSEQTKKYLIIGPAWVGDMVMAQSLFIDIKSREPDAQIDVLAPAWTAAMTDRMPQVGELIAGNFNHGKLSLGERIRLGKSLRDRGYSNAIVLPNSLKSALVPAVARIPQRTGWLGEQRWGLLNDIRRLDKQRWPMTVQRFIALGESKAAPVRAIDKVPPPLLEVDANAVLTVLQANQLDTEKPILVLCPGAEFGPSKQWPAAHYAAVAKAYLQLDWQVWLMGSDKDVLVCDEINGASGGQCHVLAGKTSLPEAVDLMSLASLVVSNDSGLMHIAAALQKPLVAVYGSTDPGHTPPLSHNHAIARLGLDCSPCFKRECPLEHLNCLTQLSPQRVIELSQTL</sequence>
<comment type="caution">
    <text evidence="6">The sequence shown here is derived from an EMBL/GenBank/DDBJ whole genome shotgun (WGS) entry which is preliminary data.</text>
</comment>
<organism evidence="6 7">
    <name type="scientific">Arenicella chitinivorans</name>
    <dbReference type="NCBI Taxonomy" id="1329800"/>
    <lineage>
        <taxon>Bacteria</taxon>
        <taxon>Pseudomonadati</taxon>
        <taxon>Pseudomonadota</taxon>
        <taxon>Gammaproteobacteria</taxon>
        <taxon>Arenicellales</taxon>
        <taxon>Arenicellaceae</taxon>
        <taxon>Arenicella</taxon>
    </lineage>
</organism>
<evidence type="ECO:0000256" key="1">
    <source>
        <dbReference type="ARBA" id="ARBA00022676"/>
    </source>
</evidence>
<dbReference type="InterPro" id="IPR051199">
    <property type="entry name" value="LPS_LOS_Heptosyltrfase"/>
</dbReference>
<dbReference type="FunFam" id="3.40.50.2000:FF:000023">
    <property type="entry name" value="ADP-heptose--LPS heptosyltransferase II"/>
    <property type="match status" value="1"/>
</dbReference>
<dbReference type="RefSeq" id="WP_189398991.1">
    <property type="nucleotide sequence ID" value="NZ_BMXA01000002.1"/>
</dbReference>
<reference evidence="6" key="1">
    <citation type="journal article" date="2014" name="Int. J. Syst. Evol. Microbiol.">
        <title>Complete genome sequence of Corynebacterium casei LMG S-19264T (=DSM 44701T), isolated from a smear-ripened cheese.</title>
        <authorList>
            <consortium name="US DOE Joint Genome Institute (JGI-PGF)"/>
            <person name="Walter F."/>
            <person name="Albersmeier A."/>
            <person name="Kalinowski J."/>
            <person name="Ruckert C."/>
        </authorList>
    </citation>
    <scope>NUCLEOTIDE SEQUENCE</scope>
    <source>
        <strain evidence="6">KCTC 12711</strain>
    </source>
</reference>
<dbReference type="CDD" id="cd03789">
    <property type="entry name" value="GT9_LPS_heptosyltransferase"/>
    <property type="match status" value="1"/>
</dbReference>
<evidence type="ECO:0000313" key="6">
    <source>
        <dbReference type="EMBL" id="GHA03340.1"/>
    </source>
</evidence>
<dbReference type="InterPro" id="IPR011910">
    <property type="entry name" value="RfaF"/>
</dbReference>
<proteinExistence type="inferred from homology"/>
<keyword evidence="7" id="KW-1185">Reference proteome</keyword>
<comment type="similarity">
    <text evidence="3">Belongs to the glycosyltransferase 9 family.</text>
</comment>
<gene>
    <name evidence="6" type="primary">rfaF</name>
    <name evidence="6" type="ORF">GCM10008090_10460</name>
</gene>
<dbReference type="SUPFAM" id="SSF53756">
    <property type="entry name" value="UDP-Glycosyltransferase/glycogen phosphorylase"/>
    <property type="match status" value="1"/>
</dbReference>
<dbReference type="GO" id="GO:0008713">
    <property type="term" value="F:ADP-heptose-lipopolysaccharide heptosyltransferase activity"/>
    <property type="evidence" value="ECO:0007669"/>
    <property type="project" value="UniProtKB-EC"/>
</dbReference>
<dbReference type="GO" id="GO:0005829">
    <property type="term" value="C:cytosol"/>
    <property type="evidence" value="ECO:0007669"/>
    <property type="project" value="TreeGrafter"/>
</dbReference>